<name>A0A0F9L4S5_9ZZZZ</name>
<protein>
    <submittedName>
        <fullName evidence="2">Uncharacterized protein</fullName>
    </submittedName>
</protein>
<organism evidence="2">
    <name type="scientific">marine sediment metagenome</name>
    <dbReference type="NCBI Taxonomy" id="412755"/>
    <lineage>
        <taxon>unclassified sequences</taxon>
        <taxon>metagenomes</taxon>
        <taxon>ecological metagenomes</taxon>
    </lineage>
</organism>
<dbReference type="EMBL" id="LAZR01007895">
    <property type="protein sequence ID" value="KKM82226.1"/>
    <property type="molecule type" value="Genomic_DNA"/>
</dbReference>
<accession>A0A0F9L4S5</accession>
<evidence type="ECO:0000256" key="1">
    <source>
        <dbReference type="SAM" id="Phobius"/>
    </source>
</evidence>
<sequence>MVNKKIKKKLKLTVLMFLGIFIINYELYPLVSSNSNYTLPLENGSQIYEVIYYDEEAWKDTINVTSNPTYWFGGESDTIGTKSKTTVLGVGEGGSSTMTMFSRLFFSWFDVNSSILWDYGYDQSYFFSNYPNDYNLWTPKLTFWPFGTAPFDNYSNYIHPSFSSFLFREPLDFQSILNDYNDFAAVVNNDTALQTINFSMPIFSGDDFLWHFILDRYVMVNPINNYLTEVINALECENVSVHENKITFMRFGEKAYIMEFTYNSRGSLDNVIVKNNDNNLIYKITSSNLKFVVYIIIGVSLGAVLGLIGFSFYRKRKLTSLLKSNLKNV</sequence>
<keyword evidence="1" id="KW-1133">Transmembrane helix</keyword>
<feature type="transmembrane region" description="Helical" evidence="1">
    <location>
        <begin position="291"/>
        <end position="313"/>
    </location>
</feature>
<dbReference type="AlphaFoldDB" id="A0A0F9L4S5"/>
<proteinExistence type="predicted"/>
<keyword evidence="1" id="KW-0472">Membrane</keyword>
<reference evidence="2" key="1">
    <citation type="journal article" date="2015" name="Nature">
        <title>Complex archaea that bridge the gap between prokaryotes and eukaryotes.</title>
        <authorList>
            <person name="Spang A."/>
            <person name="Saw J.H."/>
            <person name="Jorgensen S.L."/>
            <person name="Zaremba-Niedzwiedzka K."/>
            <person name="Martijn J."/>
            <person name="Lind A.E."/>
            <person name="van Eijk R."/>
            <person name="Schleper C."/>
            <person name="Guy L."/>
            <person name="Ettema T.J."/>
        </authorList>
    </citation>
    <scope>NUCLEOTIDE SEQUENCE</scope>
</reference>
<feature type="transmembrane region" description="Helical" evidence="1">
    <location>
        <begin position="12"/>
        <end position="31"/>
    </location>
</feature>
<keyword evidence="1" id="KW-0812">Transmembrane</keyword>
<evidence type="ECO:0000313" key="2">
    <source>
        <dbReference type="EMBL" id="KKM82226.1"/>
    </source>
</evidence>
<gene>
    <name evidence="2" type="ORF">LCGC14_1321730</name>
</gene>
<comment type="caution">
    <text evidence="2">The sequence shown here is derived from an EMBL/GenBank/DDBJ whole genome shotgun (WGS) entry which is preliminary data.</text>
</comment>